<evidence type="ECO:0000256" key="3">
    <source>
        <dbReference type="ARBA" id="ARBA00022840"/>
    </source>
</evidence>
<keyword evidence="1" id="KW-0547">Nucleotide-binding</keyword>
<accession>A0A7X9RQB3</accession>
<dbReference type="Gene3D" id="3.40.50.300">
    <property type="entry name" value="P-loop containing nucleotide triphosphate hydrolases"/>
    <property type="match status" value="1"/>
</dbReference>
<evidence type="ECO:0000313" key="6">
    <source>
        <dbReference type="Proteomes" id="UP000576082"/>
    </source>
</evidence>
<dbReference type="InterPro" id="IPR051620">
    <property type="entry name" value="ORF904-like_C"/>
</dbReference>
<dbReference type="InterPro" id="IPR036388">
    <property type="entry name" value="WH-like_DNA-bd_sf"/>
</dbReference>
<dbReference type="Pfam" id="PF19263">
    <property type="entry name" value="DUF5906"/>
    <property type="match status" value="1"/>
</dbReference>
<feature type="domain" description="SF3 helicase" evidence="4">
    <location>
        <begin position="184"/>
        <end position="340"/>
    </location>
</feature>
<dbReference type="RefSeq" id="WP_169654334.1">
    <property type="nucleotide sequence ID" value="NZ_JABANE010000002.1"/>
</dbReference>
<keyword evidence="6" id="KW-1185">Reference proteome</keyword>
<proteinExistence type="predicted"/>
<comment type="caution">
    <text evidence="5">The sequence shown here is derived from an EMBL/GenBank/DDBJ whole genome shotgun (WGS) entry which is preliminary data.</text>
</comment>
<dbReference type="InterPro" id="IPR045455">
    <property type="entry name" value="NrS-1_pol-like_helicase"/>
</dbReference>
<dbReference type="PROSITE" id="PS51206">
    <property type="entry name" value="SF3_HELICASE_1"/>
    <property type="match status" value="1"/>
</dbReference>
<protein>
    <recommendedName>
        <fullName evidence="4">SF3 helicase domain-containing protein</fullName>
    </recommendedName>
</protein>
<dbReference type="GO" id="GO:0005524">
    <property type="term" value="F:ATP binding"/>
    <property type="evidence" value="ECO:0007669"/>
    <property type="project" value="UniProtKB-KW"/>
</dbReference>
<dbReference type="SUPFAM" id="SSF52540">
    <property type="entry name" value="P-loop containing nucleoside triphosphate hydrolases"/>
    <property type="match status" value="1"/>
</dbReference>
<evidence type="ECO:0000256" key="1">
    <source>
        <dbReference type="ARBA" id="ARBA00022741"/>
    </source>
</evidence>
<keyword evidence="3" id="KW-0067">ATP-binding</keyword>
<dbReference type="GO" id="GO:0016787">
    <property type="term" value="F:hydrolase activity"/>
    <property type="evidence" value="ECO:0007669"/>
    <property type="project" value="UniProtKB-KW"/>
</dbReference>
<dbReference type="PANTHER" id="PTHR35372:SF2">
    <property type="entry name" value="SF3 HELICASE DOMAIN-CONTAINING PROTEIN"/>
    <property type="match status" value="1"/>
</dbReference>
<dbReference type="InterPro" id="IPR027417">
    <property type="entry name" value="P-loop_NTPase"/>
</dbReference>
<keyword evidence="2" id="KW-0378">Hydrolase</keyword>
<evidence type="ECO:0000313" key="5">
    <source>
        <dbReference type="EMBL" id="NME66588.1"/>
    </source>
</evidence>
<gene>
    <name evidence="5" type="ORF">HHU12_01305</name>
</gene>
<dbReference type="Gene3D" id="1.10.10.10">
    <property type="entry name" value="Winged helix-like DNA-binding domain superfamily/Winged helix DNA-binding domain"/>
    <property type="match status" value="1"/>
</dbReference>
<sequence length="457" mass="53624">MNRNSTVYYCLYNLIADISPVNFYEVDHKDSPKNFKKDEIVVIIVEFFLKETKKGGFYFKSDKSHCKVYYETHWVNLDTQLIGNLLTQCALKLNVDSKLAKHHKFKDNLTSQILSVIEPCIQNDKDFILLNLENGTLQIEKDSYWLKNFDPKDDLDYKLNYCFDPKAKADLFLEFLDEVIPDKEKQINLQEFFGYLFISNLDFSLSKILVLYGEGANGKSVIYELASALLHHSNIRSYSIEKLTDNSGYARYDISGRILNYATEISKSYDINMIKKIASGEPIDIRQPYGVQMESKSYAKLIINCNELPTIFEYSNGFFRRLLILHFDKIITEDKQDPELSKKIIKNELPGILNWVLEGRTRLYRNRKFSACQSSKHLMAEYKKDSVTQFIEEFNYQYDNENYILQSDLYKHYTSFCQEQGIKPFILKKFKSVFQKNNFNIERKNSGMVIYTSRLQP</sequence>
<dbReference type="InterPro" id="IPR006500">
    <property type="entry name" value="Helicase_put_C_phage/plasmid"/>
</dbReference>
<reference evidence="5 6" key="1">
    <citation type="submission" date="2020-04" db="EMBL/GenBank/DDBJ databases">
        <title>Flammeovirga sp. SR4, a novel species isolated from seawater.</title>
        <authorList>
            <person name="Wang X."/>
        </authorList>
    </citation>
    <scope>NUCLEOTIDE SEQUENCE [LARGE SCALE GENOMIC DNA]</scope>
    <source>
        <strain evidence="5 6">ATCC 23126</strain>
    </source>
</reference>
<dbReference type="AlphaFoldDB" id="A0A7X9RQB3"/>
<dbReference type="InterPro" id="IPR014015">
    <property type="entry name" value="Helicase_SF3_DNA-vir"/>
</dbReference>
<evidence type="ECO:0000259" key="4">
    <source>
        <dbReference type="PROSITE" id="PS51206"/>
    </source>
</evidence>
<name>A0A7X9RQB3_9BACT</name>
<organism evidence="5 6">
    <name type="scientific">Flammeovirga aprica JL-4</name>
    <dbReference type="NCBI Taxonomy" id="694437"/>
    <lineage>
        <taxon>Bacteria</taxon>
        <taxon>Pseudomonadati</taxon>
        <taxon>Bacteroidota</taxon>
        <taxon>Cytophagia</taxon>
        <taxon>Cytophagales</taxon>
        <taxon>Flammeovirgaceae</taxon>
        <taxon>Flammeovirga</taxon>
    </lineage>
</organism>
<evidence type="ECO:0000256" key="2">
    <source>
        <dbReference type="ARBA" id="ARBA00022801"/>
    </source>
</evidence>
<dbReference type="Proteomes" id="UP000576082">
    <property type="component" value="Unassembled WGS sequence"/>
</dbReference>
<dbReference type="EMBL" id="JABANE010000002">
    <property type="protein sequence ID" value="NME66588.1"/>
    <property type="molecule type" value="Genomic_DNA"/>
</dbReference>
<dbReference type="PANTHER" id="PTHR35372">
    <property type="entry name" value="ATP BINDING PROTEIN-RELATED"/>
    <property type="match status" value="1"/>
</dbReference>
<dbReference type="NCBIfam" id="TIGR01613">
    <property type="entry name" value="primase_Cterm"/>
    <property type="match status" value="1"/>
</dbReference>